<dbReference type="Gene3D" id="3.10.290.10">
    <property type="entry name" value="RNA-binding S4 domain"/>
    <property type="match status" value="1"/>
</dbReference>
<accession>G4QNE0</accession>
<name>G4QNE0_GLANF</name>
<dbReference type="HOGENOM" id="CLU_101003_2_1_6"/>
<evidence type="ECO:0000256" key="5">
    <source>
        <dbReference type="SAM" id="MobiDB-lite"/>
    </source>
</evidence>
<dbReference type="PIRSF" id="PIRSF016821">
    <property type="entry name" value="HSP15"/>
    <property type="match status" value="1"/>
</dbReference>
<dbReference type="RefSeq" id="WP_014110430.1">
    <property type="nucleotide sequence ID" value="NC_016041.1"/>
</dbReference>
<dbReference type="KEGG" id="gni:GNIT_3465"/>
<dbReference type="EMBL" id="CP003060">
    <property type="protein sequence ID" value="AEP31559.1"/>
    <property type="molecule type" value="Genomic_DNA"/>
</dbReference>
<dbReference type="InterPro" id="IPR002942">
    <property type="entry name" value="S4_RNA-bd"/>
</dbReference>
<evidence type="ECO:0000256" key="3">
    <source>
        <dbReference type="ARBA" id="ARBA00023125"/>
    </source>
</evidence>
<dbReference type="InterPro" id="IPR036986">
    <property type="entry name" value="S4_RNA-bd_sf"/>
</dbReference>
<dbReference type="PROSITE" id="PS50889">
    <property type="entry name" value="S4"/>
    <property type="match status" value="1"/>
</dbReference>
<evidence type="ECO:0000313" key="8">
    <source>
        <dbReference type="Proteomes" id="UP000009282"/>
    </source>
</evidence>
<dbReference type="GO" id="GO:0003677">
    <property type="term" value="F:DNA binding"/>
    <property type="evidence" value="ECO:0007669"/>
    <property type="project" value="UniProtKB-KW"/>
</dbReference>
<dbReference type="GO" id="GO:0034605">
    <property type="term" value="P:cellular response to heat"/>
    <property type="evidence" value="ECO:0007669"/>
    <property type="project" value="InterPro"/>
</dbReference>
<reference evidence="7 8" key="1">
    <citation type="journal article" date="2011" name="J. Bacteriol.">
        <title>Complete genome sequence of seawater bacterium Glaciecola nitratireducens FR1064T.</title>
        <authorList>
            <person name="Bian F."/>
            <person name="Qin Q.L."/>
            <person name="Xie B.B."/>
            <person name="Shu Y.L."/>
            <person name="Zhang X.Y."/>
            <person name="Yu Y."/>
            <person name="Chen B."/>
            <person name="Chen X.L."/>
            <person name="Zhou B.C."/>
            <person name="Zhang Y.Z."/>
        </authorList>
    </citation>
    <scope>NUCLEOTIDE SEQUENCE [LARGE SCALE GENOMIC DNA]</scope>
    <source>
        <strain evidence="8">JCM 12485 / KCTC 12276 / FR1064</strain>
    </source>
</reference>
<evidence type="ECO:0000259" key="6">
    <source>
        <dbReference type="SMART" id="SM00363"/>
    </source>
</evidence>
<feature type="compositionally biased region" description="Polar residues" evidence="5">
    <location>
        <begin position="1"/>
        <end position="16"/>
    </location>
</feature>
<organism evidence="7 8">
    <name type="scientific">Glaciecola nitratireducens (strain JCM 12485 / KCTC 12276 / FR1064)</name>
    <dbReference type="NCBI Taxonomy" id="1085623"/>
    <lineage>
        <taxon>Bacteria</taxon>
        <taxon>Pseudomonadati</taxon>
        <taxon>Pseudomonadota</taxon>
        <taxon>Gammaproteobacteria</taxon>
        <taxon>Alteromonadales</taxon>
        <taxon>Alteromonadaceae</taxon>
        <taxon>Brumicola</taxon>
    </lineage>
</organism>
<dbReference type="STRING" id="1085623.GNIT_3465"/>
<sequence>MKKQKSANTNKKSAGQSKAGKTEHDANDVRIDKWLWAARFCKTRAIARELVQSGKVQYNKQRCKPSKVVELDAIIQVPAGFDQKTVVVKDVIGQRRSAQLAQLLYEETSESLALREKNAAARKLSIFHSPRPDGRPDKKQRRQIIQFKHQ</sequence>
<keyword evidence="2 4" id="KW-0694">RNA-binding</keyword>
<dbReference type="Pfam" id="PF01479">
    <property type="entry name" value="S4"/>
    <property type="match status" value="1"/>
</dbReference>
<proteinExistence type="inferred from homology"/>
<comment type="similarity">
    <text evidence="1 4">Belongs to the HSP15 family.</text>
</comment>
<feature type="region of interest" description="Disordered" evidence="5">
    <location>
        <begin position="127"/>
        <end position="150"/>
    </location>
</feature>
<evidence type="ECO:0000256" key="1">
    <source>
        <dbReference type="ARBA" id="ARBA00008396"/>
    </source>
</evidence>
<feature type="compositionally biased region" description="Basic residues" evidence="5">
    <location>
        <begin position="138"/>
        <end position="150"/>
    </location>
</feature>
<dbReference type="GO" id="GO:0043023">
    <property type="term" value="F:ribosomal large subunit binding"/>
    <property type="evidence" value="ECO:0007669"/>
    <property type="project" value="InterPro"/>
</dbReference>
<dbReference type="Proteomes" id="UP000009282">
    <property type="component" value="Chromosome"/>
</dbReference>
<dbReference type="eggNOG" id="COG1188">
    <property type="taxonomic scope" value="Bacteria"/>
</dbReference>
<keyword evidence="3 4" id="KW-0238">DNA-binding</keyword>
<dbReference type="SMART" id="SM00363">
    <property type="entry name" value="S4"/>
    <property type="match status" value="1"/>
</dbReference>
<keyword evidence="8" id="KW-1185">Reference proteome</keyword>
<dbReference type="CDD" id="cd00165">
    <property type="entry name" value="S4"/>
    <property type="match status" value="1"/>
</dbReference>
<feature type="domain" description="RNA-binding S4" evidence="6">
    <location>
        <begin position="29"/>
        <end position="92"/>
    </location>
</feature>
<feature type="region of interest" description="Disordered" evidence="5">
    <location>
        <begin position="1"/>
        <end position="25"/>
    </location>
</feature>
<dbReference type="OrthoDB" id="9797176at2"/>
<evidence type="ECO:0000256" key="2">
    <source>
        <dbReference type="ARBA" id="ARBA00022884"/>
    </source>
</evidence>
<gene>
    <name evidence="7" type="primary">hslR</name>
    <name evidence="7" type="ordered locus">GNIT_3465</name>
</gene>
<dbReference type="SUPFAM" id="SSF55174">
    <property type="entry name" value="Alpha-L RNA-binding motif"/>
    <property type="match status" value="1"/>
</dbReference>
<dbReference type="GO" id="GO:0003727">
    <property type="term" value="F:single-stranded RNA binding"/>
    <property type="evidence" value="ECO:0007669"/>
    <property type="project" value="InterPro"/>
</dbReference>
<evidence type="ECO:0000313" key="7">
    <source>
        <dbReference type="EMBL" id="AEP31559.1"/>
    </source>
</evidence>
<dbReference type="NCBIfam" id="NF007673">
    <property type="entry name" value="PRK10348.1"/>
    <property type="match status" value="1"/>
</dbReference>
<dbReference type="AlphaFoldDB" id="G4QNE0"/>
<dbReference type="InterPro" id="IPR025708">
    <property type="entry name" value="HSP15"/>
</dbReference>
<evidence type="ECO:0000256" key="4">
    <source>
        <dbReference type="PIRNR" id="PIRNR016821"/>
    </source>
</evidence>
<protein>
    <recommendedName>
        <fullName evidence="4">Heat shock protein 15</fullName>
    </recommendedName>
</protein>